<feature type="compositionally biased region" description="Low complexity" evidence="2">
    <location>
        <begin position="860"/>
        <end position="878"/>
    </location>
</feature>
<sequence>MGNTSTKESRGGRDGHEAGGSSRGGGYHGQLPEQRSSRRASHRPDRNMSALNILTGGGVSSSSRREHREREREREEQEDAPFQSRETRAEREQRRLLKERQMRAIERERSMAEEHVDGGFLVATGIYPAAEDWDHSVVRQLQIERKMAPYWRGLGDFEDHWAEHQIIAAARGLEIPPADEVPEGLVPQPLAGRVESPNESIQNLMVPIGGRTLSASSERTGSNPGSSLPSPTSPAPTHSLKPHKRAMAAVMSISSRNASQQEIVPSGPREVNMTPDDPFINGQPREVFLYKDGGECPLCYMYYPRFLNTTRCCGQSICSECFVHIKRPDPHLPEHHGDQPPQEGAEANNSDDTEELIMEPAKCPYCQQPEFGITYEAPPFRRGLVYAAPGLGAMGTAMSSTSSLNTGSLSPTSATTPANANRRRTHSLSANASGVITTDRIRPDWSNKLNAARAQQRRRAAAANALHQAAFFMPGGEQRNSIFGRSTGRFISRRSTRGSENSQAGGASMADPAGARTSSARTGPSREAINAAHLESMMMAEAIRLSLADEEERRKKEEKEAEKQAKKDAKKKEKEDRKANRRKSSISGLTGELAAWRRLVPRFCGSVGFQSGCRWPDGGAGGGNTAASQSTEVLPATTTATSTSSSTSTSTAAVEAAAAAQQQQQQQESSSSRDKGKGVEHAAATSECTSSSQPTSAGPTSSNSSLPIPISQPPRGSSHLRQISNASSISSSGMGESPSGSYPTASAQHGGVHDDHPRGSGLSLADGGKSDDESAGATESMFNFTSLSQMVGVELEQKQKQGGDEAAVAEHHEAATTGSNESDKASVGHLEHVEHVEHPAPATTAGEMMQEKLLADNKEASSSSSTPPAAQSTSVPSAGGALDTIREKNSAATATELATALNITTTEDEAAVVSNNTNTNAHAPRAEPPSVMITPETPAPMSDDRQESKQLGYSN</sequence>
<feature type="compositionally biased region" description="Basic and acidic residues" evidence="2">
    <location>
        <begin position="551"/>
        <end position="578"/>
    </location>
</feature>
<feature type="compositionally biased region" description="Basic and acidic residues" evidence="2">
    <location>
        <begin position="795"/>
        <end position="814"/>
    </location>
</feature>
<feature type="compositionally biased region" description="Basic and acidic residues" evidence="2">
    <location>
        <begin position="821"/>
        <end position="838"/>
    </location>
</feature>
<feature type="region of interest" description="Disordered" evidence="2">
    <location>
        <begin position="620"/>
        <end position="781"/>
    </location>
</feature>
<dbReference type="PANTHER" id="PTHR31315">
    <property type="entry name" value="PROTEIN SIP5"/>
    <property type="match status" value="1"/>
</dbReference>
<keyword evidence="5" id="KW-1185">Reference proteome</keyword>
<feature type="compositionally biased region" description="Low complexity" evidence="2">
    <location>
        <begin position="724"/>
        <end position="741"/>
    </location>
</feature>
<feature type="compositionally biased region" description="Polar residues" evidence="2">
    <location>
        <begin position="252"/>
        <end position="263"/>
    </location>
</feature>
<feature type="compositionally biased region" description="Basic and acidic residues" evidence="2">
    <location>
        <begin position="7"/>
        <end position="17"/>
    </location>
</feature>
<organism evidence="4 5">
    <name type="scientific">Apiospora saccharicola</name>
    <dbReference type="NCBI Taxonomy" id="335842"/>
    <lineage>
        <taxon>Eukaryota</taxon>
        <taxon>Fungi</taxon>
        <taxon>Dikarya</taxon>
        <taxon>Ascomycota</taxon>
        <taxon>Pezizomycotina</taxon>
        <taxon>Sordariomycetes</taxon>
        <taxon>Xylariomycetidae</taxon>
        <taxon>Amphisphaeriales</taxon>
        <taxon>Apiosporaceae</taxon>
        <taxon>Apiospora</taxon>
    </lineage>
</organism>
<evidence type="ECO:0000259" key="3">
    <source>
        <dbReference type="PROSITE" id="PS00028"/>
    </source>
</evidence>
<feature type="region of interest" description="Disordered" evidence="2">
    <location>
        <begin position="793"/>
        <end position="889"/>
    </location>
</feature>
<evidence type="ECO:0000313" key="5">
    <source>
        <dbReference type="Proteomes" id="UP001446871"/>
    </source>
</evidence>
<evidence type="ECO:0000313" key="4">
    <source>
        <dbReference type="EMBL" id="KAK8063137.1"/>
    </source>
</evidence>
<accession>A0ABR1UW44</accession>
<feature type="compositionally biased region" description="Basic and acidic residues" evidence="2">
    <location>
        <begin position="849"/>
        <end position="859"/>
    </location>
</feature>
<feature type="compositionally biased region" description="Low complexity" evidence="2">
    <location>
        <begin position="636"/>
        <end position="670"/>
    </location>
</feature>
<feature type="compositionally biased region" description="Basic and acidic residues" evidence="2">
    <location>
        <begin position="671"/>
        <end position="680"/>
    </location>
</feature>
<name>A0ABR1UW44_9PEZI</name>
<feature type="region of interest" description="Disordered" evidence="2">
    <location>
        <begin position="213"/>
        <end position="276"/>
    </location>
</feature>
<feature type="region of interest" description="Disordered" evidence="2">
    <location>
        <begin position="400"/>
        <end position="424"/>
    </location>
</feature>
<reference evidence="4 5" key="1">
    <citation type="submission" date="2023-01" db="EMBL/GenBank/DDBJ databases">
        <title>Analysis of 21 Apiospora genomes using comparative genomics revels a genus with tremendous synthesis potential of carbohydrate active enzymes and secondary metabolites.</title>
        <authorList>
            <person name="Sorensen T."/>
        </authorList>
    </citation>
    <scope>NUCLEOTIDE SEQUENCE [LARGE SCALE GENOMIC DNA]</scope>
    <source>
        <strain evidence="4 5">CBS 83171</strain>
    </source>
</reference>
<feature type="region of interest" description="Disordered" evidence="2">
    <location>
        <begin position="1"/>
        <end position="91"/>
    </location>
</feature>
<feature type="compositionally biased region" description="Basic and acidic residues" evidence="2">
    <location>
        <begin position="63"/>
        <end position="75"/>
    </location>
</feature>
<comment type="caution">
    <text evidence="4">The sequence shown here is derived from an EMBL/GenBank/DDBJ whole genome shotgun (WGS) entry which is preliminary data.</text>
</comment>
<dbReference type="CDD" id="cd24139">
    <property type="entry name" value="SIP5-like"/>
    <property type="match status" value="1"/>
</dbReference>
<feature type="region of interest" description="Disordered" evidence="2">
    <location>
        <begin position="332"/>
        <end position="352"/>
    </location>
</feature>
<feature type="compositionally biased region" description="Polar residues" evidence="2">
    <location>
        <begin position="686"/>
        <end position="706"/>
    </location>
</feature>
<dbReference type="Proteomes" id="UP001446871">
    <property type="component" value="Unassembled WGS sequence"/>
</dbReference>
<feature type="region of interest" description="Disordered" evidence="2">
    <location>
        <begin position="550"/>
        <end position="585"/>
    </location>
</feature>
<evidence type="ECO:0000256" key="1">
    <source>
        <dbReference type="ARBA" id="ARBA00010402"/>
    </source>
</evidence>
<feature type="domain" description="C2H2-type" evidence="3">
    <location>
        <begin position="313"/>
        <end position="336"/>
    </location>
</feature>
<dbReference type="InterPro" id="IPR013087">
    <property type="entry name" value="Znf_C2H2_type"/>
</dbReference>
<proteinExistence type="inferred from homology"/>
<dbReference type="PROSITE" id="PS00028">
    <property type="entry name" value="ZINC_FINGER_C2H2_1"/>
    <property type="match status" value="1"/>
</dbReference>
<dbReference type="EMBL" id="JAQQWM010000005">
    <property type="protein sequence ID" value="KAK8063137.1"/>
    <property type="molecule type" value="Genomic_DNA"/>
</dbReference>
<evidence type="ECO:0000256" key="2">
    <source>
        <dbReference type="SAM" id="MobiDB-lite"/>
    </source>
</evidence>
<feature type="region of interest" description="Disordered" evidence="2">
    <location>
        <begin position="493"/>
        <end position="524"/>
    </location>
</feature>
<protein>
    <submittedName>
        <fullName evidence="4">C2H2 zinc finger protein</fullName>
    </submittedName>
</protein>
<gene>
    <name evidence="4" type="ORF">PG996_007789</name>
</gene>
<feature type="compositionally biased region" description="Low complexity" evidence="2">
    <location>
        <begin position="400"/>
        <end position="413"/>
    </location>
</feature>
<feature type="region of interest" description="Disordered" evidence="2">
    <location>
        <begin position="906"/>
        <end position="955"/>
    </location>
</feature>
<dbReference type="InterPro" id="IPR039301">
    <property type="entry name" value="Sip5/DA2"/>
</dbReference>
<comment type="similarity">
    <text evidence="1">Belongs to the SIP5 family.</text>
</comment>
<dbReference type="PANTHER" id="PTHR31315:SF1">
    <property type="entry name" value="PROTEIN SIP5"/>
    <property type="match status" value="1"/>
</dbReference>
<feature type="compositionally biased region" description="Low complexity" evidence="2">
    <location>
        <begin position="906"/>
        <end position="923"/>
    </location>
</feature>